<dbReference type="EMBL" id="CP058560">
    <property type="protein sequence ID" value="QUH23009.1"/>
    <property type="molecule type" value="Genomic_DNA"/>
</dbReference>
<dbReference type="KEGG" id="meme:HYG87_04080"/>
<dbReference type="EC" id="1.3.1.54" evidence="4"/>
<accession>A0A8T8K529</accession>
<comment type="pathway">
    <text evidence="1">Cofactor biosynthesis; adenosylcobalamin biosynthesis.</text>
</comment>
<dbReference type="InterPro" id="IPR003723">
    <property type="entry name" value="Precorrin-6x_reduct"/>
</dbReference>
<dbReference type="PANTHER" id="PTHR36925">
    <property type="entry name" value="COBALT-PRECORRIN-6A REDUCTASE"/>
    <property type="match status" value="1"/>
</dbReference>
<organism evidence="4 5">
    <name type="scientific">Methanobacterium alkalithermotolerans</name>
    <dbReference type="NCBI Taxonomy" id="2731220"/>
    <lineage>
        <taxon>Archaea</taxon>
        <taxon>Methanobacteriati</taxon>
        <taxon>Methanobacteriota</taxon>
        <taxon>Methanomada group</taxon>
        <taxon>Methanobacteria</taxon>
        <taxon>Methanobacteriales</taxon>
        <taxon>Methanobacteriaceae</taxon>
        <taxon>Methanobacterium</taxon>
    </lineage>
</organism>
<sequence length="257" mass="28320">MKILVMSGTRDAFEIINTLKENPQLHITATTTTSYGSQMAKDSGANEVVPHGLKKGELINLISKNKIDVLIDATHPFAAKATINALSASKATKTYYIRFERPQIEIKDNPLIIKTFSFKEASRVASTMTKGNIMHLAGVSTLGEVLSHNDHDKVFIRVLPVLDSVEKCLKMGLEPSHIIAMQGTFSENFNKALLEEYKISLIITKESGKTGGTPSKIAAALELGLKAVIVMRPYIKELENEKVVQSRDELLNILDNK</sequence>
<gene>
    <name evidence="4" type="primary">cobK</name>
    <name evidence="4" type="ORF">HYG87_04080</name>
</gene>
<reference evidence="4" key="1">
    <citation type="submission" date="2020-07" db="EMBL/GenBank/DDBJ databases">
        <title>Methanobacterium. sp. MethCan genome.</title>
        <authorList>
            <person name="Postec A."/>
            <person name="Quemeneur M."/>
        </authorList>
    </citation>
    <scope>NUCLEOTIDE SEQUENCE</scope>
    <source>
        <strain evidence="4">MethCAN</strain>
    </source>
</reference>
<dbReference type="PANTHER" id="PTHR36925:SF1">
    <property type="entry name" value="COBALT-PRECORRIN-6A REDUCTASE"/>
    <property type="match status" value="1"/>
</dbReference>
<evidence type="ECO:0000256" key="1">
    <source>
        <dbReference type="ARBA" id="ARBA00004953"/>
    </source>
</evidence>
<evidence type="ECO:0000256" key="3">
    <source>
        <dbReference type="ARBA" id="ARBA00023002"/>
    </source>
</evidence>
<dbReference type="AlphaFoldDB" id="A0A8T8K529"/>
<dbReference type="NCBIfam" id="TIGR00715">
    <property type="entry name" value="precor6x_red"/>
    <property type="match status" value="1"/>
</dbReference>
<keyword evidence="5" id="KW-1185">Reference proteome</keyword>
<protein>
    <submittedName>
        <fullName evidence="4">Precorrin-6A reductase</fullName>
        <ecNumber evidence="4">1.3.1.54</ecNumber>
    </submittedName>
</protein>
<proteinExistence type="predicted"/>
<dbReference type="GO" id="GO:0009236">
    <property type="term" value="P:cobalamin biosynthetic process"/>
    <property type="evidence" value="ECO:0007669"/>
    <property type="project" value="UniProtKB-KW"/>
</dbReference>
<keyword evidence="3 4" id="KW-0560">Oxidoreductase</keyword>
<dbReference type="GeneID" id="64819915"/>
<dbReference type="Proteomes" id="UP000681041">
    <property type="component" value="Chromosome"/>
</dbReference>
<keyword evidence="2" id="KW-0169">Cobalamin biosynthesis</keyword>
<dbReference type="PROSITE" id="PS51014">
    <property type="entry name" value="COBK_CBIJ"/>
    <property type="match status" value="1"/>
</dbReference>
<dbReference type="GO" id="GO:0016994">
    <property type="term" value="F:precorrin-6A reductase activity"/>
    <property type="evidence" value="ECO:0007669"/>
    <property type="project" value="UniProtKB-EC"/>
</dbReference>
<dbReference type="Pfam" id="PF02571">
    <property type="entry name" value="CbiJ"/>
    <property type="match status" value="1"/>
</dbReference>
<evidence type="ECO:0000256" key="2">
    <source>
        <dbReference type="ARBA" id="ARBA00022573"/>
    </source>
</evidence>
<evidence type="ECO:0000313" key="5">
    <source>
        <dbReference type="Proteomes" id="UP000681041"/>
    </source>
</evidence>
<dbReference type="RefSeq" id="WP_211533955.1">
    <property type="nucleotide sequence ID" value="NZ_CP058560.1"/>
</dbReference>
<evidence type="ECO:0000313" key="4">
    <source>
        <dbReference type="EMBL" id="QUH23009.1"/>
    </source>
</evidence>
<name>A0A8T8K529_9EURY</name>
<dbReference type="OrthoDB" id="6027at2157"/>